<keyword evidence="2" id="KW-1185">Reference proteome</keyword>
<evidence type="ECO:0000313" key="2">
    <source>
        <dbReference type="Proteomes" id="UP000274515"/>
    </source>
</evidence>
<dbReference type="Proteomes" id="UP000274515">
    <property type="component" value="Unassembled WGS sequence"/>
</dbReference>
<protein>
    <submittedName>
        <fullName evidence="1">Maleate cis-trans isomerase</fullName>
    </submittedName>
</protein>
<proteinExistence type="predicted"/>
<organism evidence="1 2">
    <name type="scientific">Saccharopolyspora rhizosphaerae</name>
    <dbReference type="NCBI Taxonomy" id="2492662"/>
    <lineage>
        <taxon>Bacteria</taxon>
        <taxon>Bacillati</taxon>
        <taxon>Actinomycetota</taxon>
        <taxon>Actinomycetes</taxon>
        <taxon>Pseudonocardiales</taxon>
        <taxon>Pseudonocardiaceae</taxon>
        <taxon>Saccharopolyspora</taxon>
    </lineage>
</organism>
<dbReference type="EMBL" id="RSAA01000001">
    <property type="protein sequence ID" value="RRO20499.1"/>
    <property type="molecule type" value="Genomic_DNA"/>
</dbReference>
<sequence length="244" mass="25899">MPHTAGILYPGHSAEDDYPVLENLLGEDVRLPLVHTLMREDAHRVDALLDVGSEQVLAEGARALGAVDSVIWACTSGSFVFGQAGAREQVEKLQAVTGVPTSSTSFAFVHAAARLGLRRVAVAATYPADVAERFVEFLQGYDLEVVRLSSRGIVTAAEVGTLGREAVLEFAAANDDERAEAVLMPDTALHTAAWLEELEQRVGKPVLTANQVSAWEALRLAGADRPRAGLGTLFADQNGPVTSG</sequence>
<dbReference type="InterPro" id="IPR053714">
    <property type="entry name" value="Iso_Racemase_Enz_sf"/>
</dbReference>
<comment type="caution">
    <text evidence="1">The sequence shown here is derived from an EMBL/GenBank/DDBJ whole genome shotgun (WGS) entry which is preliminary data.</text>
</comment>
<dbReference type="PANTHER" id="PTHR40267">
    <property type="entry name" value="BLR3294 PROTEIN"/>
    <property type="match status" value="1"/>
</dbReference>
<accession>A0A3R8QGJ3</accession>
<reference evidence="1 2" key="1">
    <citation type="submission" date="2018-11" db="EMBL/GenBank/DDBJ databases">
        <title>Saccharopolyspora rhizosphaerae sp. nov., an actinomycete isolated from rhizosphere soil in Thailand.</title>
        <authorList>
            <person name="Intra B."/>
            <person name="Euanorasetr J."/>
            <person name="Take A."/>
            <person name="Inahashi Y."/>
            <person name="Mori M."/>
            <person name="Panbangred W."/>
            <person name="Matsumoto A."/>
        </authorList>
    </citation>
    <scope>NUCLEOTIDE SEQUENCE [LARGE SCALE GENOMIC DNA]</scope>
    <source>
        <strain evidence="1 2">H219</strain>
    </source>
</reference>
<dbReference type="RefSeq" id="WP_125088202.1">
    <property type="nucleotide sequence ID" value="NZ_RSAA01000001.1"/>
</dbReference>
<dbReference type="AlphaFoldDB" id="A0A3R8QGJ3"/>
<dbReference type="GO" id="GO:0016853">
    <property type="term" value="F:isomerase activity"/>
    <property type="evidence" value="ECO:0007669"/>
    <property type="project" value="UniProtKB-KW"/>
</dbReference>
<dbReference type="OrthoDB" id="4537983at2"/>
<dbReference type="Gene3D" id="3.40.50.12500">
    <property type="match status" value="1"/>
</dbReference>
<dbReference type="PANTHER" id="PTHR40267:SF1">
    <property type="entry name" value="BLR3294 PROTEIN"/>
    <property type="match status" value="1"/>
</dbReference>
<dbReference type="InterPro" id="IPR026286">
    <property type="entry name" value="MaiA/AMDase"/>
</dbReference>
<dbReference type="Pfam" id="PF17645">
    <property type="entry name" value="Amdase"/>
    <property type="match status" value="1"/>
</dbReference>
<dbReference type="PIRSF" id="PIRSF015736">
    <property type="entry name" value="MI"/>
    <property type="match status" value="1"/>
</dbReference>
<name>A0A3R8QGJ3_9PSEU</name>
<keyword evidence="1" id="KW-0413">Isomerase</keyword>
<gene>
    <name evidence="1" type="ORF">EIL87_00975</name>
</gene>
<evidence type="ECO:0000313" key="1">
    <source>
        <dbReference type="EMBL" id="RRO20499.1"/>
    </source>
</evidence>